<dbReference type="Proteomes" id="UP000478417">
    <property type="component" value="Unassembled WGS sequence"/>
</dbReference>
<keyword evidence="4" id="KW-1185">Reference proteome</keyword>
<proteinExistence type="predicted"/>
<name>A0A6B2LWQ2_9BACT</name>
<protein>
    <submittedName>
        <fullName evidence="3">Nucleoid-structuring protein H-NS</fullName>
    </submittedName>
</protein>
<dbReference type="GO" id="GO:0009098">
    <property type="term" value="P:L-leucine biosynthetic process"/>
    <property type="evidence" value="ECO:0007669"/>
    <property type="project" value="TreeGrafter"/>
</dbReference>
<dbReference type="RefSeq" id="WP_163961389.1">
    <property type="nucleotide sequence ID" value="NZ_JAAGNX010000001.1"/>
</dbReference>
<evidence type="ECO:0000313" key="4">
    <source>
        <dbReference type="Proteomes" id="UP000478417"/>
    </source>
</evidence>
<keyword evidence="1" id="KW-0464">Manganese</keyword>
<feature type="domain" description="Pyruvate carboxyltransferase" evidence="2">
    <location>
        <begin position="14"/>
        <end position="274"/>
    </location>
</feature>
<dbReference type="CDD" id="cd07944">
    <property type="entry name" value="DRE_TIM_HOA_like"/>
    <property type="match status" value="1"/>
</dbReference>
<dbReference type="PROSITE" id="PS50991">
    <property type="entry name" value="PYR_CT"/>
    <property type="match status" value="1"/>
</dbReference>
<dbReference type="InterPro" id="IPR050073">
    <property type="entry name" value="2-IPM_HCS-like"/>
</dbReference>
<evidence type="ECO:0000313" key="3">
    <source>
        <dbReference type="EMBL" id="NDV60928.1"/>
    </source>
</evidence>
<evidence type="ECO:0000259" key="2">
    <source>
        <dbReference type="PROSITE" id="PS50991"/>
    </source>
</evidence>
<gene>
    <name evidence="3" type="ORF">G0Q06_00515</name>
</gene>
<dbReference type="GO" id="GO:0003852">
    <property type="term" value="F:2-isopropylmalate synthase activity"/>
    <property type="evidence" value="ECO:0007669"/>
    <property type="project" value="TreeGrafter"/>
</dbReference>
<dbReference type="PANTHER" id="PTHR10277:SF9">
    <property type="entry name" value="2-ISOPROPYLMALATE SYNTHASE 1, CHLOROPLASTIC-RELATED"/>
    <property type="match status" value="1"/>
</dbReference>
<sequence>MSEKAPWITYRPELRVLDCTIRDGGLINDSNFTDDQVKAVYTACVEAGIDYMEIGYKNSPKVFPKEKYGPWRHCDEKDLRRVVGDHTAKKTGLKLCAMADAGGKSDWNKQILPCKDSVLDMIRVACYVHQISEAREMIEHCHSLGYETTLNIMAVSVASEAEISKALEIGAQTSAGVVVVVDSFGNLYREQVDYLVKKYMKAVEGAKMEVGMHAHNNLQLAFANTIEAIILGCNRVDATMMGLGRGAGNCPMELLLGFLRNPKFKLRPVLECIQNTILPIRKEFDWGPSIPYNITGQMNRHPRSAMACRAGDAPDDYLAFYDQTIADV</sequence>
<dbReference type="Pfam" id="PF00682">
    <property type="entry name" value="HMGL-like"/>
    <property type="match status" value="1"/>
</dbReference>
<dbReference type="InterPro" id="IPR013785">
    <property type="entry name" value="Aldolase_TIM"/>
</dbReference>
<reference evidence="3 4" key="1">
    <citation type="submission" date="2020-02" db="EMBL/GenBank/DDBJ databases">
        <title>Albibacoteraceae fam. nov., the first described family within the subdivision 4 Verrucomicrobia.</title>
        <authorList>
            <person name="Xi F."/>
        </authorList>
    </citation>
    <scope>NUCLEOTIDE SEQUENCE [LARGE SCALE GENOMIC DNA]</scope>
    <source>
        <strain evidence="3 4">CK1056</strain>
    </source>
</reference>
<dbReference type="AlphaFoldDB" id="A0A6B2LWQ2"/>
<dbReference type="InterPro" id="IPR000891">
    <property type="entry name" value="PYR_CT"/>
</dbReference>
<accession>A0A6B2LWQ2</accession>
<evidence type="ECO:0000256" key="1">
    <source>
        <dbReference type="ARBA" id="ARBA00023211"/>
    </source>
</evidence>
<dbReference type="Gene3D" id="3.20.20.70">
    <property type="entry name" value="Aldolase class I"/>
    <property type="match status" value="1"/>
</dbReference>
<dbReference type="SUPFAM" id="SSF51569">
    <property type="entry name" value="Aldolase"/>
    <property type="match status" value="1"/>
</dbReference>
<dbReference type="PANTHER" id="PTHR10277">
    <property type="entry name" value="HOMOCITRATE SYNTHASE-RELATED"/>
    <property type="match status" value="1"/>
</dbReference>
<dbReference type="EMBL" id="JAAGNX010000001">
    <property type="protein sequence ID" value="NDV60928.1"/>
    <property type="molecule type" value="Genomic_DNA"/>
</dbReference>
<comment type="caution">
    <text evidence="3">The sequence shown here is derived from an EMBL/GenBank/DDBJ whole genome shotgun (WGS) entry which is preliminary data.</text>
</comment>
<organism evidence="3 4">
    <name type="scientific">Oceanipulchritudo coccoides</name>
    <dbReference type="NCBI Taxonomy" id="2706888"/>
    <lineage>
        <taxon>Bacteria</taxon>
        <taxon>Pseudomonadati</taxon>
        <taxon>Verrucomicrobiota</taxon>
        <taxon>Opitutia</taxon>
        <taxon>Puniceicoccales</taxon>
        <taxon>Oceanipulchritudinaceae</taxon>
        <taxon>Oceanipulchritudo</taxon>
    </lineage>
</organism>